<accession>F6GYF9</accession>
<gene>
    <name evidence="2" type="ordered locus">VIT_07s0095g00140</name>
</gene>
<dbReference type="Proteomes" id="UP000009183">
    <property type="component" value="Chromosome 7"/>
</dbReference>
<reference evidence="3" key="1">
    <citation type="journal article" date="2007" name="Nature">
        <title>The grapevine genome sequence suggests ancestral hexaploidization in major angiosperm phyla.</title>
        <authorList>
            <consortium name="The French-Italian Public Consortium for Grapevine Genome Characterization."/>
            <person name="Jaillon O."/>
            <person name="Aury J.-M."/>
            <person name="Noel B."/>
            <person name="Policriti A."/>
            <person name="Clepet C."/>
            <person name="Casagrande A."/>
            <person name="Choisne N."/>
            <person name="Aubourg S."/>
            <person name="Vitulo N."/>
            <person name="Jubin C."/>
            <person name="Vezzi A."/>
            <person name="Legeai F."/>
            <person name="Hugueney P."/>
            <person name="Dasilva C."/>
            <person name="Horner D."/>
            <person name="Mica E."/>
            <person name="Jublot D."/>
            <person name="Poulain J."/>
            <person name="Bruyere C."/>
            <person name="Billault A."/>
            <person name="Segurens B."/>
            <person name="Gouyvenoux M."/>
            <person name="Ugarte E."/>
            <person name="Cattonaro F."/>
            <person name="Anthouard V."/>
            <person name="Vico V."/>
            <person name="Del Fabbro C."/>
            <person name="Alaux M."/>
            <person name="Di Gaspero G."/>
            <person name="Dumas V."/>
            <person name="Felice N."/>
            <person name="Paillard S."/>
            <person name="Juman I."/>
            <person name="Moroldo M."/>
            <person name="Scalabrin S."/>
            <person name="Canaguier A."/>
            <person name="Le Clainche I."/>
            <person name="Malacrida G."/>
            <person name="Durand E."/>
            <person name="Pesole G."/>
            <person name="Laucou V."/>
            <person name="Chatelet P."/>
            <person name="Merdinoglu D."/>
            <person name="Delledonne M."/>
            <person name="Pezzotti M."/>
            <person name="Lecharny A."/>
            <person name="Scarpelli C."/>
            <person name="Artiguenave F."/>
            <person name="Pe M.E."/>
            <person name="Valle G."/>
            <person name="Morgante M."/>
            <person name="Caboche M."/>
            <person name="Adam-Blondon A.-F."/>
            <person name="Weissenbach J."/>
            <person name="Quetier F."/>
            <person name="Wincker P."/>
        </authorList>
    </citation>
    <scope>NUCLEOTIDE SEQUENCE [LARGE SCALE GENOMIC DNA]</scope>
    <source>
        <strain evidence="3">cv. Pinot noir / PN40024</strain>
    </source>
</reference>
<keyword evidence="3" id="KW-1185">Reference proteome</keyword>
<sequence>MAWMQSHGNFSHLEAGALDNPRYKDVEGRRGSGEAGRPWIPDSGNFQCSDG</sequence>
<name>F6GYF9_VITVI</name>
<dbReference type="AlphaFoldDB" id="F6GYF9"/>
<evidence type="ECO:0000313" key="3">
    <source>
        <dbReference type="Proteomes" id="UP000009183"/>
    </source>
</evidence>
<dbReference type="PaxDb" id="29760-VIT_07s0095g00140.t01"/>
<dbReference type="EMBL" id="FN594971">
    <property type="protein sequence ID" value="CCB44980.1"/>
    <property type="molecule type" value="Genomic_DNA"/>
</dbReference>
<evidence type="ECO:0000313" key="2">
    <source>
        <dbReference type="EMBL" id="CCB44980.1"/>
    </source>
</evidence>
<feature type="region of interest" description="Disordered" evidence="1">
    <location>
        <begin position="1"/>
        <end position="51"/>
    </location>
</feature>
<protein>
    <submittedName>
        <fullName evidence="2">Uncharacterized protein</fullName>
    </submittedName>
</protein>
<dbReference type="InParanoid" id="F6GYF9"/>
<evidence type="ECO:0000256" key="1">
    <source>
        <dbReference type="SAM" id="MobiDB-lite"/>
    </source>
</evidence>
<proteinExistence type="predicted"/>
<organism evidence="2 3">
    <name type="scientific">Vitis vinifera</name>
    <name type="common">Grape</name>
    <dbReference type="NCBI Taxonomy" id="29760"/>
    <lineage>
        <taxon>Eukaryota</taxon>
        <taxon>Viridiplantae</taxon>
        <taxon>Streptophyta</taxon>
        <taxon>Embryophyta</taxon>
        <taxon>Tracheophyta</taxon>
        <taxon>Spermatophyta</taxon>
        <taxon>Magnoliopsida</taxon>
        <taxon>eudicotyledons</taxon>
        <taxon>Gunneridae</taxon>
        <taxon>Pentapetalae</taxon>
        <taxon>rosids</taxon>
        <taxon>Vitales</taxon>
        <taxon>Vitaceae</taxon>
        <taxon>Viteae</taxon>
        <taxon>Vitis</taxon>
    </lineage>
</organism>
<feature type="compositionally biased region" description="Basic and acidic residues" evidence="1">
    <location>
        <begin position="21"/>
        <end position="32"/>
    </location>
</feature>
<dbReference type="HOGENOM" id="CLU_3110334_0_0_1"/>